<keyword evidence="1" id="KW-0732">Signal</keyword>
<feature type="domain" description="Endo-acting ulvan lyase 2nd" evidence="3">
    <location>
        <begin position="343"/>
        <end position="444"/>
    </location>
</feature>
<feature type="signal peptide" evidence="1">
    <location>
        <begin position="1"/>
        <end position="20"/>
    </location>
</feature>
<dbReference type="EMBL" id="CP150845">
    <property type="protein sequence ID" value="WYZ19202.1"/>
    <property type="molecule type" value="Genomic_DNA"/>
</dbReference>
<evidence type="ECO:0000259" key="3">
    <source>
        <dbReference type="Pfam" id="PF26377"/>
    </source>
</evidence>
<keyword evidence="5" id="KW-1185">Reference proteome</keyword>
<accession>A0ABZ2UCS9</accession>
<feature type="chain" id="PRO_5046489085" evidence="1">
    <location>
        <begin position="21"/>
        <end position="936"/>
    </location>
</feature>
<dbReference type="SUPFAM" id="SSF48230">
    <property type="entry name" value="Chondroitin AC/alginate lyase"/>
    <property type="match status" value="1"/>
</dbReference>
<evidence type="ECO:0000259" key="2">
    <source>
        <dbReference type="Pfam" id="PF26374"/>
    </source>
</evidence>
<protein>
    <submittedName>
        <fullName evidence="4">Heparinase II/III family protein</fullName>
    </submittedName>
</protein>
<feature type="domain" description="Endo-acting ulvan lyase C-terminal" evidence="2">
    <location>
        <begin position="788"/>
        <end position="862"/>
    </location>
</feature>
<evidence type="ECO:0000313" key="5">
    <source>
        <dbReference type="Proteomes" id="UP001623852"/>
    </source>
</evidence>
<dbReference type="Pfam" id="PF26377">
    <property type="entry name" value="Ulvan_lyase_2nd"/>
    <property type="match status" value="1"/>
</dbReference>
<reference evidence="4 5" key="1">
    <citation type="submission" date="2024-03" db="EMBL/GenBank/DDBJ databases">
        <title>Flavobacterium soyae.</title>
        <authorList>
            <person name="Zheng W."/>
        </authorList>
    </citation>
    <scope>NUCLEOTIDE SEQUENCE [LARGE SCALE GENOMIC DNA]</scope>
    <source>
        <strain evidence="4 5">55</strain>
    </source>
</reference>
<dbReference type="InterPro" id="IPR058849">
    <property type="entry name" value="Ulvan_lyase_2nd"/>
</dbReference>
<organism evidence="4 5">
    <name type="scientific">Flavobacterium soyae</name>
    <dbReference type="NCBI Taxonomy" id="2903098"/>
    <lineage>
        <taxon>Bacteria</taxon>
        <taxon>Pseudomonadati</taxon>
        <taxon>Bacteroidota</taxon>
        <taxon>Flavobacteriia</taxon>
        <taxon>Flavobacteriales</taxon>
        <taxon>Flavobacteriaceae</taxon>
        <taxon>Flavobacterium</taxon>
    </lineage>
</organism>
<dbReference type="Pfam" id="PF26374">
    <property type="entry name" value="Ulvan_lyaseC"/>
    <property type="match status" value="1"/>
</dbReference>
<evidence type="ECO:0000256" key="1">
    <source>
        <dbReference type="SAM" id="SignalP"/>
    </source>
</evidence>
<dbReference type="InterPro" id="IPR008929">
    <property type="entry name" value="Chondroitin_lyas"/>
</dbReference>
<dbReference type="InterPro" id="IPR058848">
    <property type="entry name" value="Ulvan_lyase_C"/>
</dbReference>
<evidence type="ECO:0000313" key="4">
    <source>
        <dbReference type="EMBL" id="WYZ19202.1"/>
    </source>
</evidence>
<gene>
    <name evidence="4" type="ORF">AABD74_18780</name>
</gene>
<name>A0ABZ2UCS9_9FLAO</name>
<sequence>MKNLLKLIVLLVLSIGQLNAQGLSVPNTMGKEHPRVFGKDMSVEKVKKLATDKPWAQDIIDKTKQRVDPYLALYKKDNTWLVSRLQMYWKTKSTQVYIKGGTYAGADGQAPVATVKFPGTRDHSTDYKQPKLEDIIPYMDDPRGLYLQHKDRPDAWEWTGISKTGKIVEGINRQILGLSRDAAFLYWYTGDEIYAKFAYDVLDTYLQGIYYRKEPIDLSHGHHQTLVGYTSFEVIQEHILGEISQCYDFTYDYIKEKHPEKLPLYAAALQKWADQIIKNGVSFNNWNLLQAAHISKIAMVLEDNSNYENKKGGPYYLDQIMNQTSTRQWSMNKLIDYGYDAKTGIWNESPGYSQNVLNDFIHFAAFYDRSFDIDILKEIPVLSQAVKSFPQYLYPNGYMVSFGDGHYKKLSSEATLYMIENAQKYGKKEDEVYFTKMLKSLFNKEIYSGKFFGKQLEDLFSKESTQIDANIQGTSQSEFVSPLFYAPNTSWLVQRDFGADKDLMISQIGSLGNHMHSNGIAMELYGYGLPLAPEMGHGSSYFSIEYAEYYTQFPAHNTVAVNGKSKYPEMKSNHAFTPVAFYPQSGVNKDNFPGITFSDVTFLEPETNSDQRRVMGILNTDKGAGYYIDIFRSKQNTGNNVKHEYFYHNLGQSLTLLDDKENALELKPTSKLAFGDGDLMAYDYMYDKKSIQTNQNFKGQFNLEMKDKTVSMNLWMKGYENREVFSVLSPVSTAIGDGILSKESASLPIPTLVVRQDGQAWTKPFVAVYEPSLNKVSAIDKVDYFGSDELVGIQVKTKSGQENFIFSNTKSTVPFEYNTMKVIGTYGIISKEKQQLKSFFLADGTSIESDGYILKANSNTTAGFSFIENQWGYTANGPVELQIPLQNAKGKPKLILSDGQKEIEGVIKKVNQKKVFVFELPENKKYIHITLMRQEK</sequence>
<dbReference type="Gene3D" id="1.50.10.100">
    <property type="entry name" value="Chondroitin AC/alginate lyase"/>
    <property type="match status" value="1"/>
</dbReference>
<dbReference type="Gene3D" id="2.70.98.70">
    <property type="match status" value="1"/>
</dbReference>
<dbReference type="RefSeq" id="WP_406843911.1">
    <property type="nucleotide sequence ID" value="NZ_CP150845.1"/>
</dbReference>
<dbReference type="Proteomes" id="UP001623852">
    <property type="component" value="Chromosome"/>
</dbReference>
<proteinExistence type="predicted"/>